<dbReference type="WBParaSite" id="EVEC_0000084101-mRNA-1">
    <property type="protein sequence ID" value="EVEC_0000084101-mRNA-1"/>
    <property type="gene ID" value="EVEC_0000084101"/>
</dbReference>
<dbReference type="EMBL" id="UXUI01001338">
    <property type="protein sequence ID" value="VDD85424.1"/>
    <property type="molecule type" value="Genomic_DNA"/>
</dbReference>
<evidence type="ECO:0000313" key="2">
    <source>
        <dbReference type="EMBL" id="VDD85424.1"/>
    </source>
</evidence>
<gene>
    <name evidence="2" type="ORF">EVEC_LOCUS567</name>
</gene>
<evidence type="ECO:0000256" key="1">
    <source>
        <dbReference type="SAM" id="SignalP"/>
    </source>
</evidence>
<organism evidence="4">
    <name type="scientific">Enterobius vermicularis</name>
    <name type="common">Human pinworm</name>
    <dbReference type="NCBI Taxonomy" id="51028"/>
    <lineage>
        <taxon>Eukaryota</taxon>
        <taxon>Metazoa</taxon>
        <taxon>Ecdysozoa</taxon>
        <taxon>Nematoda</taxon>
        <taxon>Chromadorea</taxon>
        <taxon>Rhabditida</taxon>
        <taxon>Spirurina</taxon>
        <taxon>Oxyuridomorpha</taxon>
        <taxon>Oxyuroidea</taxon>
        <taxon>Oxyuridae</taxon>
        <taxon>Enterobius</taxon>
    </lineage>
</organism>
<sequence>MLKYLIIAIIVLHRCSSGLDLCMYFAILGKPRPECEILVTEETPEHDEEPEMISSNTDDLSDVGNSRFIDDNLYALFNKRQRAVGKFTQIAAK</sequence>
<evidence type="ECO:0000313" key="4">
    <source>
        <dbReference type="WBParaSite" id="EVEC_0000084101-mRNA-1"/>
    </source>
</evidence>
<protein>
    <submittedName>
        <fullName evidence="4">Secreted protein</fullName>
    </submittedName>
</protein>
<dbReference type="AlphaFoldDB" id="A0A0N4UU02"/>
<evidence type="ECO:0000313" key="3">
    <source>
        <dbReference type="Proteomes" id="UP000274131"/>
    </source>
</evidence>
<accession>A0A0N4UU02</accession>
<feature type="signal peptide" evidence="1">
    <location>
        <begin position="1"/>
        <end position="18"/>
    </location>
</feature>
<proteinExistence type="predicted"/>
<reference evidence="2 3" key="2">
    <citation type="submission" date="2018-10" db="EMBL/GenBank/DDBJ databases">
        <authorList>
            <consortium name="Pathogen Informatics"/>
        </authorList>
    </citation>
    <scope>NUCLEOTIDE SEQUENCE [LARGE SCALE GENOMIC DNA]</scope>
</reference>
<keyword evidence="1" id="KW-0732">Signal</keyword>
<name>A0A0N4UU02_ENTVE</name>
<keyword evidence="3" id="KW-1185">Reference proteome</keyword>
<feature type="chain" id="PRO_5043122422" evidence="1">
    <location>
        <begin position="19"/>
        <end position="93"/>
    </location>
</feature>
<dbReference type="Proteomes" id="UP000274131">
    <property type="component" value="Unassembled WGS sequence"/>
</dbReference>
<reference evidence="4" key="1">
    <citation type="submission" date="2017-02" db="UniProtKB">
        <authorList>
            <consortium name="WormBaseParasite"/>
        </authorList>
    </citation>
    <scope>IDENTIFICATION</scope>
</reference>